<protein>
    <recommendedName>
        <fullName evidence="5">CRISPR type III-B/RAMP module-associated protein Cmr5</fullName>
    </recommendedName>
</protein>
<dbReference type="SUPFAM" id="SSF158568">
    <property type="entry name" value="AF1862-like"/>
    <property type="match status" value="1"/>
</dbReference>
<organism evidence="6 7">
    <name type="scientific">Fimbriiglobus ruber</name>
    <dbReference type="NCBI Taxonomy" id="1908690"/>
    <lineage>
        <taxon>Bacteria</taxon>
        <taxon>Pseudomonadati</taxon>
        <taxon>Planctomycetota</taxon>
        <taxon>Planctomycetia</taxon>
        <taxon>Gemmatales</taxon>
        <taxon>Gemmataceae</taxon>
        <taxon>Fimbriiglobus</taxon>
    </lineage>
</organism>
<dbReference type="InterPro" id="IPR010160">
    <property type="entry name" value="CRISPR-assoc_prot_Cmr5"/>
</dbReference>
<evidence type="ECO:0000256" key="3">
    <source>
        <dbReference type="ARBA" id="ARBA00022490"/>
    </source>
</evidence>
<keyword evidence="4" id="KW-0051">Antiviral defense</keyword>
<proteinExistence type="inferred from homology"/>
<dbReference type="NCBIfam" id="TIGR01881">
    <property type="entry name" value="cas_Cmr5"/>
    <property type="match status" value="1"/>
</dbReference>
<evidence type="ECO:0000256" key="4">
    <source>
        <dbReference type="ARBA" id="ARBA00023118"/>
    </source>
</evidence>
<dbReference type="Pfam" id="PF09701">
    <property type="entry name" value="Cas_Cmr5"/>
    <property type="match status" value="1"/>
</dbReference>
<dbReference type="RefSeq" id="WP_161967572.1">
    <property type="nucleotide sequence ID" value="NZ_NIDE01000007.1"/>
</dbReference>
<sequence length="130" mass="14474">MSTGDRQTPDQQRARHAWEVISRVKNANDAKLKKDFGIHVRKLPMRVLASGLGAALAFLEAKKDAPELVSALSSWMENVVPVRPPGQARLLLRIIESDADFQRFATTECLAYLQWLVRFAEAEGLTKDAG</sequence>
<gene>
    <name evidence="6" type="ORF">FRUB_05016</name>
</gene>
<evidence type="ECO:0000313" key="7">
    <source>
        <dbReference type="Proteomes" id="UP000214646"/>
    </source>
</evidence>
<evidence type="ECO:0000256" key="2">
    <source>
        <dbReference type="ARBA" id="ARBA00006161"/>
    </source>
</evidence>
<comment type="similarity">
    <text evidence="2">Belongs to the CRISPR system Cmr5 family.</text>
</comment>
<dbReference type="Gene3D" id="1.10.520.30">
    <property type="entry name" value="AF1862-like domain"/>
    <property type="match status" value="1"/>
</dbReference>
<dbReference type="InterPro" id="IPR023101">
    <property type="entry name" value="AF1862-like_dom_sf"/>
</dbReference>
<evidence type="ECO:0000313" key="6">
    <source>
        <dbReference type="EMBL" id="OWK41124.1"/>
    </source>
</evidence>
<evidence type="ECO:0000256" key="1">
    <source>
        <dbReference type="ARBA" id="ARBA00004496"/>
    </source>
</evidence>
<dbReference type="GO" id="GO:0051607">
    <property type="term" value="P:defense response to virus"/>
    <property type="evidence" value="ECO:0007669"/>
    <property type="project" value="UniProtKB-KW"/>
</dbReference>
<comment type="caution">
    <text evidence="6">The sequence shown here is derived from an EMBL/GenBank/DDBJ whole genome shotgun (WGS) entry which is preliminary data.</text>
</comment>
<dbReference type="Proteomes" id="UP000214646">
    <property type="component" value="Unassembled WGS sequence"/>
</dbReference>
<dbReference type="AlphaFoldDB" id="A0A225DN54"/>
<dbReference type="GO" id="GO:0005737">
    <property type="term" value="C:cytoplasm"/>
    <property type="evidence" value="ECO:0007669"/>
    <property type="project" value="UniProtKB-SubCell"/>
</dbReference>
<name>A0A225DN54_9BACT</name>
<keyword evidence="3" id="KW-0963">Cytoplasm</keyword>
<reference evidence="7" key="1">
    <citation type="submission" date="2017-06" db="EMBL/GenBank/DDBJ databases">
        <title>Genome analysis of Fimbriiglobus ruber SP5, the first member of the order Planctomycetales with confirmed chitinolytic capability.</title>
        <authorList>
            <person name="Ravin N.V."/>
            <person name="Rakitin A.L."/>
            <person name="Ivanova A.A."/>
            <person name="Beletsky A.V."/>
            <person name="Kulichevskaya I.S."/>
            <person name="Mardanov A.V."/>
            <person name="Dedysh S.N."/>
        </authorList>
    </citation>
    <scope>NUCLEOTIDE SEQUENCE [LARGE SCALE GENOMIC DNA]</scope>
    <source>
        <strain evidence="7">SP5</strain>
    </source>
</reference>
<dbReference type="EMBL" id="NIDE01000007">
    <property type="protein sequence ID" value="OWK41124.1"/>
    <property type="molecule type" value="Genomic_DNA"/>
</dbReference>
<accession>A0A225DN54</accession>
<keyword evidence="7" id="KW-1185">Reference proteome</keyword>
<dbReference type="OrthoDB" id="285848at2"/>
<comment type="subcellular location">
    <subcellularLocation>
        <location evidence="1">Cytoplasm</location>
    </subcellularLocation>
</comment>
<evidence type="ECO:0000256" key="5">
    <source>
        <dbReference type="ARBA" id="ARBA00030001"/>
    </source>
</evidence>